<dbReference type="EMBL" id="CH479188">
    <property type="protein sequence ID" value="EDW40348.1"/>
    <property type="molecule type" value="Genomic_DNA"/>
</dbReference>
<dbReference type="eggNOG" id="ENOG502TAPI">
    <property type="taxonomic scope" value="Eukaryota"/>
</dbReference>
<reference evidence="1 2" key="1">
    <citation type="journal article" date="2007" name="Nature">
        <title>Evolution of genes and genomes on the Drosophila phylogeny.</title>
        <authorList>
            <consortium name="Drosophila 12 Genomes Consortium"/>
            <person name="Clark A.G."/>
            <person name="Eisen M.B."/>
            <person name="Smith D.R."/>
            <person name="Bergman C.M."/>
            <person name="Oliver B."/>
            <person name="Markow T.A."/>
            <person name="Kaufman T.C."/>
            <person name="Kellis M."/>
            <person name="Gelbart W."/>
            <person name="Iyer V.N."/>
            <person name="Pollard D.A."/>
            <person name="Sackton T.B."/>
            <person name="Larracuente A.M."/>
            <person name="Singh N.D."/>
            <person name="Abad J.P."/>
            <person name="Abt D.N."/>
            <person name="Adryan B."/>
            <person name="Aguade M."/>
            <person name="Akashi H."/>
            <person name="Anderson W.W."/>
            <person name="Aquadro C.F."/>
            <person name="Ardell D.H."/>
            <person name="Arguello R."/>
            <person name="Artieri C.G."/>
            <person name="Barbash D.A."/>
            <person name="Barker D."/>
            <person name="Barsanti P."/>
            <person name="Batterham P."/>
            <person name="Batzoglou S."/>
            <person name="Begun D."/>
            <person name="Bhutkar A."/>
            <person name="Blanco E."/>
            <person name="Bosak S.A."/>
            <person name="Bradley R.K."/>
            <person name="Brand A.D."/>
            <person name="Brent M.R."/>
            <person name="Brooks A.N."/>
            <person name="Brown R.H."/>
            <person name="Butlin R.K."/>
            <person name="Caggese C."/>
            <person name="Calvi B.R."/>
            <person name="Bernardo de Carvalho A."/>
            <person name="Caspi A."/>
            <person name="Castrezana S."/>
            <person name="Celniker S.E."/>
            <person name="Chang J.L."/>
            <person name="Chapple C."/>
            <person name="Chatterji S."/>
            <person name="Chinwalla A."/>
            <person name="Civetta A."/>
            <person name="Clifton S.W."/>
            <person name="Comeron J.M."/>
            <person name="Costello J.C."/>
            <person name="Coyne J.A."/>
            <person name="Daub J."/>
            <person name="David R.G."/>
            <person name="Delcher A.L."/>
            <person name="Delehaunty K."/>
            <person name="Do C.B."/>
            <person name="Ebling H."/>
            <person name="Edwards K."/>
            <person name="Eickbush T."/>
            <person name="Evans J.D."/>
            <person name="Filipski A."/>
            <person name="Findeiss S."/>
            <person name="Freyhult E."/>
            <person name="Fulton L."/>
            <person name="Fulton R."/>
            <person name="Garcia A.C."/>
            <person name="Gardiner A."/>
            <person name="Garfield D.A."/>
            <person name="Garvin B.E."/>
            <person name="Gibson G."/>
            <person name="Gilbert D."/>
            <person name="Gnerre S."/>
            <person name="Godfrey J."/>
            <person name="Good R."/>
            <person name="Gotea V."/>
            <person name="Gravely B."/>
            <person name="Greenberg A.J."/>
            <person name="Griffiths-Jones S."/>
            <person name="Gross S."/>
            <person name="Guigo R."/>
            <person name="Gustafson E.A."/>
            <person name="Haerty W."/>
            <person name="Hahn M.W."/>
            <person name="Halligan D.L."/>
            <person name="Halpern A.L."/>
            <person name="Halter G.M."/>
            <person name="Han M.V."/>
            <person name="Heger A."/>
            <person name="Hillier L."/>
            <person name="Hinrichs A.S."/>
            <person name="Holmes I."/>
            <person name="Hoskins R.A."/>
            <person name="Hubisz M.J."/>
            <person name="Hultmark D."/>
            <person name="Huntley M.A."/>
            <person name="Jaffe D.B."/>
            <person name="Jagadeeshan S."/>
            <person name="Jeck W.R."/>
            <person name="Johnson J."/>
            <person name="Jones C.D."/>
            <person name="Jordan W.C."/>
            <person name="Karpen G.H."/>
            <person name="Kataoka E."/>
            <person name="Keightley P.D."/>
            <person name="Kheradpour P."/>
            <person name="Kirkness E.F."/>
            <person name="Koerich L.B."/>
            <person name="Kristiansen K."/>
            <person name="Kudrna D."/>
            <person name="Kulathinal R.J."/>
            <person name="Kumar S."/>
            <person name="Kwok R."/>
            <person name="Lander E."/>
            <person name="Langley C.H."/>
            <person name="Lapoint R."/>
            <person name="Lazzaro B.P."/>
            <person name="Lee S.J."/>
            <person name="Levesque L."/>
            <person name="Li R."/>
            <person name="Lin C.F."/>
            <person name="Lin M.F."/>
            <person name="Lindblad-Toh K."/>
            <person name="Llopart A."/>
            <person name="Long M."/>
            <person name="Low L."/>
            <person name="Lozovsky E."/>
            <person name="Lu J."/>
            <person name="Luo M."/>
            <person name="Machado C.A."/>
            <person name="Makalowski W."/>
            <person name="Marzo M."/>
            <person name="Matsuda M."/>
            <person name="Matzkin L."/>
            <person name="McAllister B."/>
            <person name="McBride C.S."/>
            <person name="McKernan B."/>
            <person name="McKernan K."/>
            <person name="Mendez-Lago M."/>
            <person name="Minx P."/>
            <person name="Mollenhauer M.U."/>
            <person name="Montooth K."/>
            <person name="Mount S.M."/>
            <person name="Mu X."/>
            <person name="Myers E."/>
            <person name="Negre B."/>
            <person name="Newfeld S."/>
            <person name="Nielsen R."/>
            <person name="Noor M.A."/>
            <person name="O'Grady P."/>
            <person name="Pachter L."/>
            <person name="Papaceit M."/>
            <person name="Parisi M.J."/>
            <person name="Parisi M."/>
            <person name="Parts L."/>
            <person name="Pedersen J.S."/>
            <person name="Pesole G."/>
            <person name="Phillippy A.M."/>
            <person name="Ponting C.P."/>
            <person name="Pop M."/>
            <person name="Porcelli D."/>
            <person name="Powell J.R."/>
            <person name="Prohaska S."/>
            <person name="Pruitt K."/>
            <person name="Puig M."/>
            <person name="Quesneville H."/>
            <person name="Ram K.R."/>
            <person name="Rand D."/>
            <person name="Rasmussen M.D."/>
            <person name="Reed L.K."/>
            <person name="Reenan R."/>
            <person name="Reily A."/>
            <person name="Remington K.A."/>
            <person name="Rieger T.T."/>
            <person name="Ritchie M.G."/>
            <person name="Robin C."/>
            <person name="Rogers Y.H."/>
            <person name="Rohde C."/>
            <person name="Rozas J."/>
            <person name="Rubenfield M.J."/>
            <person name="Ruiz A."/>
            <person name="Russo S."/>
            <person name="Salzberg S.L."/>
            <person name="Sanchez-Gracia A."/>
            <person name="Saranga D.J."/>
            <person name="Sato H."/>
            <person name="Schaeffer S.W."/>
            <person name="Schatz M.C."/>
            <person name="Schlenke T."/>
            <person name="Schwartz R."/>
            <person name="Segarra C."/>
            <person name="Singh R.S."/>
            <person name="Sirot L."/>
            <person name="Sirota M."/>
            <person name="Sisneros N.B."/>
            <person name="Smith C.D."/>
            <person name="Smith T.F."/>
            <person name="Spieth J."/>
            <person name="Stage D.E."/>
            <person name="Stark A."/>
            <person name="Stephan W."/>
            <person name="Strausberg R.L."/>
            <person name="Strempel S."/>
            <person name="Sturgill D."/>
            <person name="Sutton G."/>
            <person name="Sutton G.G."/>
            <person name="Tao W."/>
            <person name="Teichmann S."/>
            <person name="Tobari Y.N."/>
            <person name="Tomimura Y."/>
            <person name="Tsolas J.M."/>
            <person name="Valente V.L."/>
            <person name="Venter E."/>
            <person name="Venter J.C."/>
            <person name="Vicario S."/>
            <person name="Vieira F.G."/>
            <person name="Vilella A.J."/>
            <person name="Villasante A."/>
            <person name="Walenz B."/>
            <person name="Wang J."/>
            <person name="Wasserman M."/>
            <person name="Watts T."/>
            <person name="Wilson D."/>
            <person name="Wilson R.K."/>
            <person name="Wing R.A."/>
            <person name="Wolfner M.F."/>
            <person name="Wong A."/>
            <person name="Wong G.K."/>
            <person name="Wu C.I."/>
            <person name="Wu G."/>
            <person name="Yamamoto D."/>
            <person name="Yang H.P."/>
            <person name="Yang S.P."/>
            <person name="Yorke J.A."/>
            <person name="Yoshida K."/>
            <person name="Zdobnov E."/>
            <person name="Zhang P."/>
            <person name="Zhang Y."/>
            <person name="Zimin A.V."/>
            <person name="Baldwin J."/>
            <person name="Abdouelleil A."/>
            <person name="Abdulkadir J."/>
            <person name="Abebe A."/>
            <person name="Abera B."/>
            <person name="Abreu J."/>
            <person name="Acer S.C."/>
            <person name="Aftuck L."/>
            <person name="Alexander A."/>
            <person name="An P."/>
            <person name="Anderson E."/>
            <person name="Anderson S."/>
            <person name="Arachi H."/>
            <person name="Azer M."/>
            <person name="Bachantsang P."/>
            <person name="Barry A."/>
            <person name="Bayul T."/>
            <person name="Berlin A."/>
            <person name="Bessette D."/>
            <person name="Bloom T."/>
            <person name="Blye J."/>
            <person name="Boguslavskiy L."/>
            <person name="Bonnet C."/>
            <person name="Boukhgalter B."/>
            <person name="Bourzgui I."/>
            <person name="Brown A."/>
            <person name="Cahill P."/>
            <person name="Channer S."/>
            <person name="Cheshatsang Y."/>
            <person name="Chuda L."/>
            <person name="Citroen M."/>
            <person name="Collymore A."/>
            <person name="Cooke P."/>
            <person name="Costello M."/>
            <person name="D'Aco K."/>
            <person name="Daza R."/>
            <person name="De Haan G."/>
            <person name="DeGray S."/>
            <person name="DeMaso C."/>
            <person name="Dhargay N."/>
            <person name="Dooley K."/>
            <person name="Dooley E."/>
            <person name="Doricent M."/>
            <person name="Dorje P."/>
            <person name="Dorjee K."/>
            <person name="Dupes A."/>
            <person name="Elong R."/>
            <person name="Falk J."/>
            <person name="Farina A."/>
            <person name="Faro S."/>
            <person name="Ferguson D."/>
            <person name="Fisher S."/>
            <person name="Foley C.D."/>
            <person name="Franke A."/>
            <person name="Friedrich D."/>
            <person name="Gadbois L."/>
            <person name="Gearin G."/>
            <person name="Gearin C.R."/>
            <person name="Giannoukos G."/>
            <person name="Goode T."/>
            <person name="Graham J."/>
            <person name="Grandbois E."/>
            <person name="Grewal S."/>
            <person name="Gyaltsen K."/>
            <person name="Hafez N."/>
            <person name="Hagos B."/>
            <person name="Hall J."/>
            <person name="Henson C."/>
            <person name="Hollinger A."/>
            <person name="Honan T."/>
            <person name="Huard M.D."/>
            <person name="Hughes L."/>
            <person name="Hurhula B."/>
            <person name="Husby M.E."/>
            <person name="Kamat A."/>
            <person name="Kanga B."/>
            <person name="Kashin S."/>
            <person name="Khazanovich D."/>
            <person name="Kisner P."/>
            <person name="Lance K."/>
            <person name="Lara M."/>
            <person name="Lee W."/>
            <person name="Lennon N."/>
            <person name="Letendre F."/>
            <person name="LeVine R."/>
            <person name="Lipovsky A."/>
            <person name="Liu X."/>
            <person name="Liu J."/>
            <person name="Liu S."/>
            <person name="Lokyitsang T."/>
            <person name="Lokyitsang Y."/>
            <person name="Lubonja R."/>
            <person name="Lui A."/>
            <person name="MacDonald P."/>
            <person name="Magnisalis V."/>
            <person name="Maru K."/>
            <person name="Matthews C."/>
            <person name="McCusker W."/>
            <person name="McDonough S."/>
            <person name="Mehta T."/>
            <person name="Meldrim J."/>
            <person name="Meneus L."/>
            <person name="Mihai O."/>
            <person name="Mihalev A."/>
            <person name="Mihova T."/>
            <person name="Mittelman R."/>
            <person name="Mlenga V."/>
            <person name="Montmayeur A."/>
            <person name="Mulrain L."/>
            <person name="Navidi A."/>
            <person name="Naylor J."/>
            <person name="Negash T."/>
            <person name="Nguyen T."/>
            <person name="Nguyen N."/>
            <person name="Nicol R."/>
            <person name="Norbu C."/>
            <person name="Norbu N."/>
            <person name="Novod N."/>
            <person name="O'Neill B."/>
            <person name="Osman S."/>
            <person name="Markiewicz E."/>
            <person name="Oyono O.L."/>
            <person name="Patti C."/>
            <person name="Phunkhang P."/>
            <person name="Pierre F."/>
            <person name="Priest M."/>
            <person name="Raghuraman S."/>
            <person name="Rege F."/>
            <person name="Reyes R."/>
            <person name="Rise C."/>
            <person name="Rogov P."/>
            <person name="Ross K."/>
            <person name="Ryan E."/>
            <person name="Settipalli S."/>
            <person name="Shea T."/>
            <person name="Sherpa N."/>
            <person name="Shi L."/>
            <person name="Shih D."/>
            <person name="Sparrow T."/>
            <person name="Spaulding J."/>
            <person name="Stalker J."/>
            <person name="Stange-Thomann N."/>
            <person name="Stavropoulos S."/>
            <person name="Stone C."/>
            <person name="Strader C."/>
            <person name="Tesfaye S."/>
            <person name="Thomson T."/>
            <person name="Thoulutsang Y."/>
            <person name="Thoulutsang D."/>
            <person name="Topham K."/>
            <person name="Topping I."/>
            <person name="Tsamla T."/>
            <person name="Vassiliev H."/>
            <person name="Vo A."/>
            <person name="Wangchuk T."/>
            <person name="Wangdi T."/>
            <person name="Weiand M."/>
            <person name="Wilkinson J."/>
            <person name="Wilson A."/>
            <person name="Yadav S."/>
            <person name="Young G."/>
            <person name="Yu Q."/>
            <person name="Zembek L."/>
            <person name="Zhong D."/>
            <person name="Zimmer A."/>
            <person name="Zwirko Z."/>
            <person name="Jaffe D.B."/>
            <person name="Alvarez P."/>
            <person name="Brockman W."/>
            <person name="Butler J."/>
            <person name="Chin C."/>
            <person name="Gnerre S."/>
            <person name="Grabherr M."/>
            <person name="Kleber M."/>
            <person name="Mauceli E."/>
            <person name="MacCallum I."/>
        </authorList>
    </citation>
    <scope>NUCLEOTIDE SEQUENCE [LARGE SCALE GENOMIC DNA]</scope>
    <source>
        <strain evidence="2">MSH-3 / Tucson 14011-0111.49</strain>
    </source>
</reference>
<dbReference type="Gene3D" id="2.40.50.140">
    <property type="entry name" value="Nucleic acid-binding proteins"/>
    <property type="match status" value="1"/>
</dbReference>
<gene>
    <name evidence="1" type="primary">Dper\GL25197</name>
    <name evidence="1" type="ORF">Dper_GL25197</name>
</gene>
<dbReference type="GO" id="GO:0000782">
    <property type="term" value="C:telomere cap complex"/>
    <property type="evidence" value="ECO:0007669"/>
    <property type="project" value="EnsemblMetazoa"/>
</dbReference>
<accession>B4GRG3</accession>
<proteinExistence type="predicted"/>
<dbReference type="OrthoDB" id="7915056at2759"/>
<dbReference type="InterPro" id="IPR012340">
    <property type="entry name" value="NA-bd_OB-fold"/>
</dbReference>
<organism evidence="2">
    <name type="scientific">Drosophila persimilis</name>
    <name type="common">Fruit fly</name>
    <dbReference type="NCBI Taxonomy" id="7234"/>
    <lineage>
        <taxon>Eukaryota</taxon>
        <taxon>Metazoa</taxon>
        <taxon>Ecdysozoa</taxon>
        <taxon>Arthropoda</taxon>
        <taxon>Hexapoda</taxon>
        <taxon>Insecta</taxon>
        <taxon>Pterygota</taxon>
        <taxon>Neoptera</taxon>
        <taxon>Endopterygota</taxon>
        <taxon>Diptera</taxon>
        <taxon>Brachycera</taxon>
        <taxon>Muscomorpha</taxon>
        <taxon>Ephydroidea</taxon>
        <taxon>Drosophilidae</taxon>
        <taxon>Drosophila</taxon>
        <taxon>Sophophora</taxon>
    </lineage>
</organism>
<dbReference type="GO" id="GO:0043047">
    <property type="term" value="F:single-stranded telomeric DNA binding"/>
    <property type="evidence" value="ECO:0007669"/>
    <property type="project" value="EnsemblMetazoa"/>
</dbReference>
<dbReference type="HOGENOM" id="CLU_1311269_0_0_1"/>
<protein>
    <submittedName>
        <fullName evidence="1">GL25197</fullName>
    </submittedName>
</protein>
<dbReference type="PhylomeDB" id="B4GRG3"/>
<evidence type="ECO:0000313" key="2">
    <source>
        <dbReference type="Proteomes" id="UP000008744"/>
    </source>
</evidence>
<dbReference type="GO" id="GO:0016233">
    <property type="term" value="P:telomere capping"/>
    <property type="evidence" value="ECO:0007669"/>
    <property type="project" value="EnsemblMetazoa"/>
</dbReference>
<dbReference type="Proteomes" id="UP000008744">
    <property type="component" value="Unassembled WGS sequence"/>
</dbReference>
<keyword evidence="2" id="KW-1185">Reference proteome</keyword>
<name>B4GRG3_DROPE</name>
<dbReference type="AlphaFoldDB" id="B4GRG3"/>
<dbReference type="OMA" id="GRGVHNK"/>
<evidence type="ECO:0000313" key="1">
    <source>
        <dbReference type="EMBL" id="EDW40348.1"/>
    </source>
</evidence>
<sequence length="210" mass="23908">MAANLSISDIEDQVDNFIIRKPTHGPKSKDDLKEGPLIHEKIPLVLKDILRVSRDGEQEAVFTISINKAPCHFRTCIVYAFVAGECPHHKLYRRYILDDSTASLEASIATKPWKRTTIAALHNEAALLSNEESYKQISESMMRLLSASLEYVDPSAIRRGHSVLLHCRPNFFRGNISLEASSFFIDKGKPRKLEIAFADHYIDWHKSYKI</sequence>
<dbReference type="KEGG" id="dpe:6596232"/>